<evidence type="ECO:0000313" key="1">
    <source>
        <dbReference type="EMBL" id="KAH7853415.1"/>
    </source>
</evidence>
<proteinExistence type="predicted"/>
<dbReference type="EMBL" id="CM037161">
    <property type="protein sequence ID" value="KAH7853415.1"/>
    <property type="molecule type" value="Genomic_DNA"/>
</dbReference>
<protein>
    <submittedName>
        <fullName evidence="1">Uncharacterized protein</fullName>
    </submittedName>
</protein>
<sequence>MTLEEIRGSNVSKNDRFPVVTTTSEAIKALKMSRENRNRFDLVISDLHMPDIDGFKLLELVGLEMDLPVIMLSAYGDTPLVMKGITHGACDYLVKPVRIEVLKNIWQHVVRRKKFESKSSCLDKDHQENRGGGKGDSPTDNAKGKLHRKRKDDEEDEENEDPTAQKKPRVVWAGELQMKFVAAVQKLEQLGESESSRTMMKYRIMLRRIQSMEDQPTNTVVELGGKDFSSMPMTSVHGLGDFRTSSGSERISNSGLSISQTGGILGSVNSPARISLHNLSSSALIQHNHAQNLSDPISNLGKPYSVISQANHKDGLFQRNPALLKIDQFHQSKCVSGIHEFNSAGVPSTFSGNIVPSSGLSHSLTCGSRNPLFVQGIPQQTQYGGLFGNQSTFKVTSLNSEPLNAGISGPTFLDSGKCSQNWRNTIQLSKFSPNPLSSSEQVKIDVPPPHSMRNANSASGLEIQRNLVDFSQDSDLAIDQWLGEHQQDTQHPNHIMVPSNTVMDPLSQVFDQNHGVCNRKSDASLVSQSISSFSDILLLSDIQKSAMESHMRSSEDYRLEQTKLQGSFAHEGYDESLDDLMDAIIKPV</sequence>
<evidence type="ECO:0000313" key="2">
    <source>
        <dbReference type="Proteomes" id="UP000828048"/>
    </source>
</evidence>
<keyword evidence="2" id="KW-1185">Reference proteome</keyword>
<accession>A0ACB7YIU9</accession>
<comment type="caution">
    <text evidence="1">The sequence shown here is derived from an EMBL/GenBank/DDBJ whole genome shotgun (WGS) entry which is preliminary data.</text>
</comment>
<gene>
    <name evidence="1" type="ORF">Vadar_002195</name>
</gene>
<dbReference type="Proteomes" id="UP000828048">
    <property type="component" value="Chromosome 11"/>
</dbReference>
<name>A0ACB7YIU9_9ERIC</name>
<reference evidence="1 2" key="1">
    <citation type="journal article" date="2021" name="Hortic Res">
        <title>High-quality reference genome and annotation aids understanding of berry development for evergreen blueberry (Vaccinium darrowii).</title>
        <authorList>
            <person name="Yu J."/>
            <person name="Hulse-Kemp A.M."/>
            <person name="Babiker E."/>
            <person name="Staton M."/>
        </authorList>
    </citation>
    <scope>NUCLEOTIDE SEQUENCE [LARGE SCALE GENOMIC DNA]</scope>
    <source>
        <strain evidence="2">cv. NJ 8807/NJ 8810</strain>
        <tissue evidence="1">Young leaf</tissue>
    </source>
</reference>
<organism evidence="1 2">
    <name type="scientific">Vaccinium darrowii</name>
    <dbReference type="NCBI Taxonomy" id="229202"/>
    <lineage>
        <taxon>Eukaryota</taxon>
        <taxon>Viridiplantae</taxon>
        <taxon>Streptophyta</taxon>
        <taxon>Embryophyta</taxon>
        <taxon>Tracheophyta</taxon>
        <taxon>Spermatophyta</taxon>
        <taxon>Magnoliopsida</taxon>
        <taxon>eudicotyledons</taxon>
        <taxon>Gunneridae</taxon>
        <taxon>Pentapetalae</taxon>
        <taxon>asterids</taxon>
        <taxon>Ericales</taxon>
        <taxon>Ericaceae</taxon>
        <taxon>Vaccinioideae</taxon>
        <taxon>Vaccinieae</taxon>
        <taxon>Vaccinium</taxon>
    </lineage>
</organism>